<protein>
    <submittedName>
        <fullName evidence="5">GspE/PulE family protein</fullName>
    </submittedName>
</protein>
<dbReference type="Gene3D" id="3.40.50.300">
    <property type="entry name" value="P-loop containing nucleotide triphosphate hydrolases"/>
    <property type="match status" value="1"/>
</dbReference>
<dbReference type="KEGG" id="ahal:FTX54_012290"/>
<feature type="domain" description="Bacterial type II secretion system protein E" evidence="4">
    <location>
        <begin position="369"/>
        <end position="383"/>
    </location>
</feature>
<dbReference type="SMART" id="SM00382">
    <property type="entry name" value="AAA"/>
    <property type="match status" value="1"/>
</dbReference>
<dbReference type="InterPro" id="IPR003593">
    <property type="entry name" value="AAA+_ATPase"/>
</dbReference>
<dbReference type="Gene3D" id="3.30.300.160">
    <property type="entry name" value="Type II secretion system, protein E, N-terminal domain"/>
    <property type="match status" value="1"/>
</dbReference>
<dbReference type="AlphaFoldDB" id="A0A5C7F8C7"/>
<reference evidence="5 6" key="1">
    <citation type="submission" date="2024-01" db="EMBL/GenBank/DDBJ databases">
        <title>Complete Genome Sequence of Alkalicoccus halolimnae BZ-SZ-XJ29T, a Moderately Halophilic Bacterium Isolated from a Salt Lake.</title>
        <authorList>
            <person name="Zhao B."/>
        </authorList>
    </citation>
    <scope>NUCLEOTIDE SEQUENCE [LARGE SCALE GENOMIC DNA]</scope>
    <source>
        <strain evidence="5 6">BZ-SZ-XJ29</strain>
    </source>
</reference>
<dbReference type="Proteomes" id="UP000321816">
    <property type="component" value="Chromosome"/>
</dbReference>
<dbReference type="PROSITE" id="PS00662">
    <property type="entry name" value="T2SP_E"/>
    <property type="match status" value="1"/>
</dbReference>
<dbReference type="InterPro" id="IPR027417">
    <property type="entry name" value="P-loop_NTPase"/>
</dbReference>
<evidence type="ECO:0000256" key="2">
    <source>
        <dbReference type="ARBA" id="ARBA00022741"/>
    </source>
</evidence>
<dbReference type="SUPFAM" id="SSF160246">
    <property type="entry name" value="EspE N-terminal domain-like"/>
    <property type="match status" value="1"/>
</dbReference>
<dbReference type="Pfam" id="PF05157">
    <property type="entry name" value="MshEN"/>
    <property type="match status" value="1"/>
</dbReference>
<dbReference type="PANTHER" id="PTHR30258:SF1">
    <property type="entry name" value="PROTEIN TRANSPORT PROTEIN HOFB HOMOLOG"/>
    <property type="match status" value="1"/>
</dbReference>
<dbReference type="InterPro" id="IPR001482">
    <property type="entry name" value="T2SS/T4SS_dom"/>
</dbReference>
<evidence type="ECO:0000313" key="5">
    <source>
        <dbReference type="EMBL" id="WWD79192.1"/>
    </source>
</evidence>
<dbReference type="InterPro" id="IPR037257">
    <property type="entry name" value="T2SS_E_N_sf"/>
</dbReference>
<name>A0A5C7F8C7_9BACI</name>
<dbReference type="GO" id="GO:0005886">
    <property type="term" value="C:plasma membrane"/>
    <property type="evidence" value="ECO:0007669"/>
    <property type="project" value="TreeGrafter"/>
</dbReference>
<proteinExistence type="inferred from homology"/>
<keyword evidence="3" id="KW-0067">ATP-binding</keyword>
<dbReference type="CDD" id="cd01129">
    <property type="entry name" value="PulE-GspE-like"/>
    <property type="match status" value="1"/>
</dbReference>
<dbReference type="InterPro" id="IPR007831">
    <property type="entry name" value="T2SS_GspE_N"/>
</dbReference>
<sequence>MEKRKRLGDILVDSGLVSTNEVETTVRTKGSKKLGEALIEAGLLTEDELLKVLERQLGIPRVHLRSYPIDEKAAKTVTREFAERNQLLILERKGDRLRAAMVDPMDYFVLDDLRMATGFAIEPVIASKKEINDAIETYYNRHVADLQAVGEEQGTADNMIADDESEAPIIRMVNQALITGLKKKASDIHIDPHEKKVVLRSRIDGVMYTERAWSKEHQNAVTARVKIMADLNITETRLPQDGRVKVTLDGTPADLRISTMPTVFGEKIVIRILDMEEAVKEVEELNFSKANAEAFHKLIDRPAGMILITGPTGSGKTTTLYAALNRRNTEEANVITAEDPVEYQLPGINQVQVKPSIGLDFAKGLRSILRQDPDVIMVGEIRDTETAEIAVRASLTGHLVFSTIHTNSALATIPRLVDMGVEPYLVMSSLSGIVSQRLVRRICPSCAASYTPTKVEQETLAERKITADRLYKGEGCPQCNDTGYKGRMAIHELLVIDDRIRGMVLNQEPHSRVRDYLQEKGMLFLMDDGFTKVIKGETTMEEIYRVAADDM</sequence>
<dbReference type="RefSeq" id="WP_147803499.1">
    <property type="nucleotide sequence ID" value="NZ_CP144914.1"/>
</dbReference>
<gene>
    <name evidence="5" type="ORF">FTX54_012290</name>
</gene>
<dbReference type="Gene3D" id="3.30.450.90">
    <property type="match status" value="1"/>
</dbReference>
<dbReference type="FunFam" id="3.40.50.300:FF:000398">
    <property type="entry name" value="Type IV pilus assembly ATPase PilB"/>
    <property type="match status" value="1"/>
</dbReference>
<evidence type="ECO:0000313" key="6">
    <source>
        <dbReference type="Proteomes" id="UP000321816"/>
    </source>
</evidence>
<keyword evidence="2" id="KW-0547">Nucleotide-binding</keyword>
<evidence type="ECO:0000256" key="3">
    <source>
        <dbReference type="ARBA" id="ARBA00022840"/>
    </source>
</evidence>
<dbReference type="EMBL" id="CP144914">
    <property type="protein sequence ID" value="WWD79192.1"/>
    <property type="molecule type" value="Genomic_DNA"/>
</dbReference>
<evidence type="ECO:0000259" key="4">
    <source>
        <dbReference type="PROSITE" id="PS00662"/>
    </source>
</evidence>
<dbReference type="GO" id="GO:0016887">
    <property type="term" value="F:ATP hydrolysis activity"/>
    <property type="evidence" value="ECO:0007669"/>
    <property type="project" value="TreeGrafter"/>
</dbReference>
<organism evidence="5 6">
    <name type="scientific">Alkalicoccus halolimnae</name>
    <dbReference type="NCBI Taxonomy" id="1667239"/>
    <lineage>
        <taxon>Bacteria</taxon>
        <taxon>Bacillati</taxon>
        <taxon>Bacillota</taxon>
        <taxon>Bacilli</taxon>
        <taxon>Bacillales</taxon>
        <taxon>Bacillaceae</taxon>
        <taxon>Alkalicoccus</taxon>
    </lineage>
</organism>
<dbReference type="Pfam" id="PF00437">
    <property type="entry name" value="T2SSE"/>
    <property type="match status" value="1"/>
</dbReference>
<dbReference type="GO" id="GO:0005524">
    <property type="term" value="F:ATP binding"/>
    <property type="evidence" value="ECO:0007669"/>
    <property type="project" value="UniProtKB-KW"/>
</dbReference>
<evidence type="ECO:0000256" key="1">
    <source>
        <dbReference type="ARBA" id="ARBA00006611"/>
    </source>
</evidence>
<dbReference type="OrthoDB" id="9808272at2"/>
<dbReference type="PANTHER" id="PTHR30258">
    <property type="entry name" value="TYPE II SECRETION SYSTEM PROTEIN GSPE-RELATED"/>
    <property type="match status" value="1"/>
</dbReference>
<keyword evidence="6" id="KW-1185">Reference proteome</keyword>
<dbReference type="SUPFAM" id="SSF52540">
    <property type="entry name" value="P-loop containing nucleoside triphosphate hydrolases"/>
    <property type="match status" value="1"/>
</dbReference>
<dbReference type="FunFam" id="3.30.300.160:FF:000002">
    <property type="entry name" value="Type II secretion system protein E"/>
    <property type="match status" value="1"/>
</dbReference>
<accession>A0A5C7F8C7</accession>
<comment type="similarity">
    <text evidence="1">Belongs to the GSP E family.</text>
</comment>